<dbReference type="Proteomes" id="UP001189429">
    <property type="component" value="Unassembled WGS sequence"/>
</dbReference>
<evidence type="ECO:0000313" key="2">
    <source>
        <dbReference type="Proteomes" id="UP001189429"/>
    </source>
</evidence>
<name>A0ABN9W1X8_9DINO</name>
<proteinExistence type="predicted"/>
<sequence length="152" mass="17092">MRCARFNAFDLKTVDVYWPALAGYTNPRYIYIQLARNFGHRGIERPFNRSPSSNKQRLRCCEHAALASTTLVKLTHALRQGHVLQIADLVIGFVPVFVGDITMTWRRRVPEKSTCDKTMNPPTATAEPDRVQSSCVEMTTTNCSSCVLDAAQ</sequence>
<reference evidence="1" key="1">
    <citation type="submission" date="2023-10" db="EMBL/GenBank/DDBJ databases">
        <authorList>
            <person name="Chen Y."/>
            <person name="Shah S."/>
            <person name="Dougan E. K."/>
            <person name="Thang M."/>
            <person name="Chan C."/>
        </authorList>
    </citation>
    <scope>NUCLEOTIDE SEQUENCE [LARGE SCALE GENOMIC DNA]</scope>
</reference>
<organism evidence="1 2">
    <name type="scientific">Prorocentrum cordatum</name>
    <dbReference type="NCBI Taxonomy" id="2364126"/>
    <lineage>
        <taxon>Eukaryota</taxon>
        <taxon>Sar</taxon>
        <taxon>Alveolata</taxon>
        <taxon>Dinophyceae</taxon>
        <taxon>Prorocentrales</taxon>
        <taxon>Prorocentraceae</taxon>
        <taxon>Prorocentrum</taxon>
    </lineage>
</organism>
<evidence type="ECO:0000313" key="1">
    <source>
        <dbReference type="EMBL" id="CAK0878604.1"/>
    </source>
</evidence>
<keyword evidence="2" id="KW-1185">Reference proteome</keyword>
<gene>
    <name evidence="1" type="ORF">PCOR1329_LOCUS62318</name>
</gene>
<accession>A0ABN9W1X8</accession>
<protein>
    <submittedName>
        <fullName evidence="1">Uncharacterized protein</fullName>
    </submittedName>
</protein>
<dbReference type="EMBL" id="CAUYUJ010017865">
    <property type="protein sequence ID" value="CAK0878604.1"/>
    <property type="molecule type" value="Genomic_DNA"/>
</dbReference>
<comment type="caution">
    <text evidence="1">The sequence shown here is derived from an EMBL/GenBank/DDBJ whole genome shotgun (WGS) entry which is preliminary data.</text>
</comment>